<accession>A0A2M7Q9R7</accession>
<proteinExistence type="predicted"/>
<keyword evidence="1" id="KW-0175">Coiled coil</keyword>
<evidence type="ECO:0000256" key="1">
    <source>
        <dbReference type="SAM" id="Coils"/>
    </source>
</evidence>
<dbReference type="Proteomes" id="UP000230973">
    <property type="component" value="Unassembled WGS sequence"/>
</dbReference>
<feature type="coiled-coil region" evidence="1">
    <location>
        <begin position="62"/>
        <end position="89"/>
    </location>
</feature>
<evidence type="ECO:0000313" key="2">
    <source>
        <dbReference type="EMBL" id="PIY62571.1"/>
    </source>
</evidence>
<organism evidence="2 3">
    <name type="scientific">Candidatus Uhrbacteria bacterium CG_4_10_14_0_8_um_filter_58_22</name>
    <dbReference type="NCBI Taxonomy" id="1975029"/>
    <lineage>
        <taxon>Bacteria</taxon>
        <taxon>Candidatus Uhriibacteriota</taxon>
    </lineage>
</organism>
<protein>
    <submittedName>
        <fullName evidence="2">Uncharacterized protein</fullName>
    </submittedName>
</protein>
<gene>
    <name evidence="2" type="ORF">COY93_02840</name>
</gene>
<comment type="caution">
    <text evidence="2">The sequence shown here is derived from an EMBL/GenBank/DDBJ whole genome shotgun (WGS) entry which is preliminary data.</text>
</comment>
<dbReference type="AlphaFoldDB" id="A0A2M7Q9R7"/>
<dbReference type="EMBL" id="PFLC01000035">
    <property type="protein sequence ID" value="PIY62571.1"/>
    <property type="molecule type" value="Genomic_DNA"/>
</dbReference>
<name>A0A2M7Q9R7_9BACT</name>
<reference evidence="3" key="1">
    <citation type="submission" date="2017-09" db="EMBL/GenBank/DDBJ databases">
        <title>Depth-based differentiation of microbial function through sediment-hosted aquifers and enrichment of novel symbionts in the deep terrestrial subsurface.</title>
        <authorList>
            <person name="Probst A.J."/>
            <person name="Ladd B."/>
            <person name="Jarett J.K."/>
            <person name="Geller-Mcgrath D.E."/>
            <person name="Sieber C.M.K."/>
            <person name="Emerson J.B."/>
            <person name="Anantharaman K."/>
            <person name="Thomas B.C."/>
            <person name="Malmstrom R."/>
            <person name="Stieglmeier M."/>
            <person name="Klingl A."/>
            <person name="Woyke T."/>
            <person name="Ryan C.M."/>
            <person name="Banfield J.F."/>
        </authorList>
    </citation>
    <scope>NUCLEOTIDE SEQUENCE [LARGE SCALE GENOMIC DNA]</scope>
</reference>
<sequence length="90" mass="10645">MREAGLDPDWVLKFVEVPMTYFILTEEKMHPAYKEAVRIASERRLIPNIEADLKLGERIREIKNKEGFIKEIEEKNREREERKAGSESRG</sequence>
<evidence type="ECO:0000313" key="3">
    <source>
        <dbReference type="Proteomes" id="UP000230973"/>
    </source>
</evidence>